<dbReference type="Pfam" id="PF14258">
    <property type="entry name" value="DUF4350"/>
    <property type="match status" value="1"/>
</dbReference>
<evidence type="ECO:0000256" key="1">
    <source>
        <dbReference type="SAM" id="MobiDB-lite"/>
    </source>
</evidence>
<protein>
    <submittedName>
        <fullName evidence="4">DUF4350 domain-containing protein</fullName>
    </submittedName>
</protein>
<feature type="transmembrane region" description="Helical" evidence="2">
    <location>
        <begin position="50"/>
        <end position="68"/>
    </location>
</feature>
<name>A0A9X1S5N8_9MICC</name>
<dbReference type="Proteomes" id="UP001139264">
    <property type="component" value="Unassembled WGS sequence"/>
</dbReference>
<dbReference type="RefSeq" id="WP_227906424.1">
    <property type="nucleotide sequence ID" value="NZ_CP095461.1"/>
</dbReference>
<keyword evidence="2" id="KW-1133">Transmembrane helix</keyword>
<organism evidence="4 5">
    <name type="scientific">Arthrobacter gengyunqii</name>
    <dbReference type="NCBI Taxonomy" id="2886940"/>
    <lineage>
        <taxon>Bacteria</taxon>
        <taxon>Bacillati</taxon>
        <taxon>Actinomycetota</taxon>
        <taxon>Actinomycetes</taxon>
        <taxon>Micrococcales</taxon>
        <taxon>Micrococcaceae</taxon>
        <taxon>Arthrobacter</taxon>
    </lineage>
</organism>
<dbReference type="InterPro" id="IPR025646">
    <property type="entry name" value="DUF4350"/>
</dbReference>
<comment type="caution">
    <text evidence="4">The sequence shown here is derived from an EMBL/GenBank/DDBJ whole genome shotgun (WGS) entry which is preliminary data.</text>
</comment>
<gene>
    <name evidence="4" type="ORF">LJ751_01165</name>
</gene>
<keyword evidence="2" id="KW-0812">Transmembrane</keyword>
<sequence length="416" mass="42987">MSAPDSGIAAAETVPLPPGPLVGRAHPDGGPSAPAGIWTTVRSRLRAWRLWIILALVLCFVVVLGILGSSGDDDAALSPANPAPGGAMAAATILREQGVDVRTPGSYEEALALLEERGDQSTLFLHDPSGFLGPEQLADLFGLAARQVLVEPDFVQLAELAPDIRSAGVFPEQDTPLDAKCSSPDAAAAKSIDAGGFAYRAPVICFPASDGGTAGGAYAANGDGSVVVLGNSALLANESLANRGNAALALRTLGSTDTLVWYLPTVSDVPAAEAPGDPRTLLPGWVDPLLLWLLVIAALAMLWRGRRLGPLAADPLPVVVRSAETAEGRARLYQDAHATDRAAATLRAAALARLAVRLRLGPGSSTDMVVRAVARSTGRPEHEVNSLLNGTLPDGDAALVQWSQDLQALEEEVTAS</sequence>
<reference evidence="4" key="1">
    <citation type="submission" date="2021-10" db="EMBL/GenBank/DDBJ databases">
        <title>Novel species in genus Arthrobacter.</title>
        <authorList>
            <person name="Liu Y."/>
        </authorList>
    </citation>
    <scope>NUCLEOTIDE SEQUENCE</scope>
    <source>
        <strain evidence="4">Zg-Y809</strain>
    </source>
</reference>
<dbReference type="AlphaFoldDB" id="A0A9X1S5N8"/>
<evidence type="ECO:0000313" key="4">
    <source>
        <dbReference type="EMBL" id="MCC3267972.1"/>
    </source>
</evidence>
<evidence type="ECO:0000259" key="3">
    <source>
        <dbReference type="Pfam" id="PF14258"/>
    </source>
</evidence>
<feature type="region of interest" description="Disordered" evidence="1">
    <location>
        <begin position="1"/>
        <end position="28"/>
    </location>
</feature>
<evidence type="ECO:0000313" key="5">
    <source>
        <dbReference type="Proteomes" id="UP001139264"/>
    </source>
</evidence>
<evidence type="ECO:0000256" key="2">
    <source>
        <dbReference type="SAM" id="Phobius"/>
    </source>
</evidence>
<proteinExistence type="predicted"/>
<accession>A0A9X1S5N8</accession>
<keyword evidence="2" id="KW-0472">Membrane</keyword>
<dbReference type="EMBL" id="JAJFZP010000003">
    <property type="protein sequence ID" value="MCC3267972.1"/>
    <property type="molecule type" value="Genomic_DNA"/>
</dbReference>
<feature type="domain" description="DUF4350" evidence="3">
    <location>
        <begin position="79"/>
        <end position="253"/>
    </location>
</feature>